<accession>A0AAD8KW79</accession>
<dbReference type="CDD" id="cd04216">
    <property type="entry name" value="Phytocyanin"/>
    <property type="match status" value="1"/>
</dbReference>
<feature type="transmembrane region" description="Helical" evidence="5">
    <location>
        <begin position="200"/>
        <end position="222"/>
    </location>
</feature>
<dbReference type="PANTHER" id="PTHR33021">
    <property type="entry name" value="BLUE COPPER PROTEIN"/>
    <property type="match status" value="1"/>
</dbReference>
<evidence type="ECO:0000256" key="5">
    <source>
        <dbReference type="SAM" id="Phobius"/>
    </source>
</evidence>
<dbReference type="Proteomes" id="UP001229421">
    <property type="component" value="Unassembled WGS sequence"/>
</dbReference>
<dbReference type="Pfam" id="PF02298">
    <property type="entry name" value="Cu_bind_like"/>
    <property type="match status" value="1"/>
</dbReference>
<keyword evidence="5" id="KW-0812">Transmembrane</keyword>
<evidence type="ECO:0000259" key="7">
    <source>
        <dbReference type="PROSITE" id="PS51485"/>
    </source>
</evidence>
<dbReference type="SUPFAM" id="SSF49503">
    <property type="entry name" value="Cupredoxins"/>
    <property type="match status" value="1"/>
</dbReference>
<dbReference type="InterPro" id="IPR039391">
    <property type="entry name" value="Phytocyanin-like"/>
</dbReference>
<evidence type="ECO:0000313" key="8">
    <source>
        <dbReference type="EMBL" id="KAK1428286.1"/>
    </source>
</evidence>
<evidence type="ECO:0000256" key="3">
    <source>
        <dbReference type="ARBA" id="ARBA00023180"/>
    </source>
</evidence>
<sequence>MKVMGAMKIMMVVAVVTAVITAAMGGEVYMVGDNVGWTSVANYDYKAWAASKLFKVGDTIVFRYVKIFHNVARVSYNDFLTCNGSNPYTISNSGNDSFSIKYPGHYFFICTEPDHCELGQKVDIRVPYAVEHSAPKPVSADSPAPIQPLPFPYPQPFVPSQSPPTPLVSQSPTPTSSREFPVPTPEVPAPEISPVQQKNVASLVGNGFKIWTMMMMVWFYLIGFSF</sequence>
<dbReference type="GO" id="GO:0005886">
    <property type="term" value="C:plasma membrane"/>
    <property type="evidence" value="ECO:0007669"/>
    <property type="project" value="TreeGrafter"/>
</dbReference>
<dbReference type="InterPro" id="IPR008972">
    <property type="entry name" value="Cupredoxin"/>
</dbReference>
<dbReference type="InterPro" id="IPR028871">
    <property type="entry name" value="BlueCu_1_BS"/>
</dbReference>
<keyword evidence="9" id="KW-1185">Reference proteome</keyword>
<dbReference type="GO" id="GO:0046872">
    <property type="term" value="F:metal ion binding"/>
    <property type="evidence" value="ECO:0007669"/>
    <property type="project" value="UniProtKB-KW"/>
</dbReference>
<dbReference type="AlphaFoldDB" id="A0AAD8KW79"/>
<keyword evidence="1" id="KW-0479">Metal-binding</keyword>
<dbReference type="InterPro" id="IPR003245">
    <property type="entry name" value="Phytocyanin_dom"/>
</dbReference>
<feature type="region of interest" description="Disordered" evidence="4">
    <location>
        <begin position="159"/>
        <end position="191"/>
    </location>
</feature>
<feature type="chain" id="PRO_5042051966" description="Phytocyanin domain-containing protein" evidence="6">
    <location>
        <begin position="26"/>
        <end position="226"/>
    </location>
</feature>
<evidence type="ECO:0000256" key="2">
    <source>
        <dbReference type="ARBA" id="ARBA00023008"/>
    </source>
</evidence>
<keyword evidence="6" id="KW-0732">Signal</keyword>
<dbReference type="EMBL" id="JAUHHV010000004">
    <property type="protein sequence ID" value="KAK1428286.1"/>
    <property type="molecule type" value="Genomic_DNA"/>
</dbReference>
<organism evidence="8 9">
    <name type="scientific">Tagetes erecta</name>
    <name type="common">African marigold</name>
    <dbReference type="NCBI Taxonomy" id="13708"/>
    <lineage>
        <taxon>Eukaryota</taxon>
        <taxon>Viridiplantae</taxon>
        <taxon>Streptophyta</taxon>
        <taxon>Embryophyta</taxon>
        <taxon>Tracheophyta</taxon>
        <taxon>Spermatophyta</taxon>
        <taxon>Magnoliopsida</taxon>
        <taxon>eudicotyledons</taxon>
        <taxon>Gunneridae</taxon>
        <taxon>Pentapetalae</taxon>
        <taxon>asterids</taxon>
        <taxon>campanulids</taxon>
        <taxon>Asterales</taxon>
        <taxon>Asteraceae</taxon>
        <taxon>Asteroideae</taxon>
        <taxon>Heliantheae alliance</taxon>
        <taxon>Tageteae</taxon>
        <taxon>Tagetes</taxon>
    </lineage>
</organism>
<gene>
    <name evidence="8" type="ORF">QVD17_17117</name>
</gene>
<feature type="compositionally biased region" description="Polar residues" evidence="4">
    <location>
        <begin position="167"/>
        <end position="178"/>
    </location>
</feature>
<dbReference type="GO" id="GO:0009055">
    <property type="term" value="F:electron transfer activity"/>
    <property type="evidence" value="ECO:0007669"/>
    <property type="project" value="InterPro"/>
</dbReference>
<keyword evidence="5" id="KW-0472">Membrane</keyword>
<feature type="signal peptide" evidence="6">
    <location>
        <begin position="1"/>
        <end position="25"/>
    </location>
</feature>
<comment type="caution">
    <text evidence="8">The sequence shown here is derived from an EMBL/GenBank/DDBJ whole genome shotgun (WGS) entry which is preliminary data.</text>
</comment>
<feature type="domain" description="Phytocyanin" evidence="7">
    <location>
        <begin position="27"/>
        <end position="128"/>
    </location>
</feature>
<evidence type="ECO:0000256" key="1">
    <source>
        <dbReference type="ARBA" id="ARBA00022723"/>
    </source>
</evidence>
<name>A0AAD8KW79_TARER</name>
<dbReference type="PANTHER" id="PTHR33021:SF339">
    <property type="entry name" value="OS07G0570600 PROTEIN"/>
    <property type="match status" value="1"/>
</dbReference>
<dbReference type="PROSITE" id="PS51485">
    <property type="entry name" value="PHYTOCYANIN"/>
    <property type="match status" value="1"/>
</dbReference>
<dbReference type="FunFam" id="2.60.40.420:FF:000003">
    <property type="entry name" value="Blue copper"/>
    <property type="match status" value="1"/>
</dbReference>
<dbReference type="Gene3D" id="2.60.40.420">
    <property type="entry name" value="Cupredoxins - blue copper proteins"/>
    <property type="match status" value="1"/>
</dbReference>
<proteinExistence type="predicted"/>
<keyword evidence="5" id="KW-1133">Transmembrane helix</keyword>
<protein>
    <recommendedName>
        <fullName evidence="7">Phytocyanin domain-containing protein</fullName>
    </recommendedName>
</protein>
<dbReference type="PROSITE" id="PS00196">
    <property type="entry name" value="COPPER_BLUE"/>
    <property type="match status" value="1"/>
</dbReference>
<evidence type="ECO:0000256" key="4">
    <source>
        <dbReference type="SAM" id="MobiDB-lite"/>
    </source>
</evidence>
<keyword evidence="2" id="KW-0186">Copper</keyword>
<keyword evidence="3" id="KW-0325">Glycoprotein</keyword>
<reference evidence="8" key="1">
    <citation type="journal article" date="2023" name="bioRxiv">
        <title>Improved chromosome-level genome assembly for marigold (Tagetes erecta).</title>
        <authorList>
            <person name="Jiang F."/>
            <person name="Yuan L."/>
            <person name="Wang S."/>
            <person name="Wang H."/>
            <person name="Xu D."/>
            <person name="Wang A."/>
            <person name="Fan W."/>
        </authorList>
    </citation>
    <scope>NUCLEOTIDE SEQUENCE</scope>
    <source>
        <strain evidence="8">WSJ</strain>
        <tissue evidence="8">Leaf</tissue>
    </source>
</reference>
<evidence type="ECO:0000313" key="9">
    <source>
        <dbReference type="Proteomes" id="UP001229421"/>
    </source>
</evidence>
<evidence type="ECO:0000256" key="6">
    <source>
        <dbReference type="SAM" id="SignalP"/>
    </source>
</evidence>